<evidence type="ECO:0000256" key="3">
    <source>
        <dbReference type="SAM" id="SignalP"/>
    </source>
</evidence>
<keyword evidence="2" id="KW-0812">Transmembrane</keyword>
<organism evidence="4 5">
    <name type="scientific">Herbihabitans rhizosphaerae</name>
    <dbReference type="NCBI Taxonomy" id="1872711"/>
    <lineage>
        <taxon>Bacteria</taxon>
        <taxon>Bacillati</taxon>
        <taxon>Actinomycetota</taxon>
        <taxon>Actinomycetes</taxon>
        <taxon>Pseudonocardiales</taxon>
        <taxon>Pseudonocardiaceae</taxon>
        <taxon>Herbihabitans</taxon>
    </lineage>
</organism>
<keyword evidence="2" id="KW-0472">Membrane</keyword>
<feature type="signal peptide" evidence="3">
    <location>
        <begin position="1"/>
        <end position="22"/>
    </location>
</feature>
<comment type="caution">
    <text evidence="4">The sequence shown here is derived from an EMBL/GenBank/DDBJ whole genome shotgun (WGS) entry which is preliminary data.</text>
</comment>
<gene>
    <name evidence="4" type="ORF">EV193_107160</name>
</gene>
<accession>A0A4Q7KIW1</accession>
<protein>
    <recommendedName>
        <fullName evidence="6">Integral membrane protein</fullName>
    </recommendedName>
</protein>
<feature type="transmembrane region" description="Helical" evidence="2">
    <location>
        <begin position="197"/>
        <end position="217"/>
    </location>
</feature>
<dbReference type="OrthoDB" id="4350291at2"/>
<dbReference type="EMBL" id="SGWQ01000007">
    <property type="protein sequence ID" value="RZS36479.1"/>
    <property type="molecule type" value="Genomic_DNA"/>
</dbReference>
<dbReference type="Proteomes" id="UP000294257">
    <property type="component" value="Unassembled WGS sequence"/>
</dbReference>
<name>A0A4Q7KIW1_9PSEU</name>
<dbReference type="RefSeq" id="WP_130345968.1">
    <property type="nucleotide sequence ID" value="NZ_SGWQ01000007.1"/>
</dbReference>
<keyword evidence="2" id="KW-1133">Transmembrane helix</keyword>
<evidence type="ECO:0000256" key="1">
    <source>
        <dbReference type="SAM" id="MobiDB-lite"/>
    </source>
</evidence>
<evidence type="ECO:0000313" key="5">
    <source>
        <dbReference type="Proteomes" id="UP000294257"/>
    </source>
</evidence>
<proteinExistence type="predicted"/>
<sequence length="294" mass="29973">MRNGIATLLVLIGCLLSGPAVVAVAVEQRVADRQEYLDAVGDLADDPAVRGAVAELLADKLATRLGSRPSAAARDAVDSAARKAVDSPAFRTWWIEANSAAHPQILAMLRGQNGAARLQGDSIVLDMRALVDDVRVPGLGRLPAEGMTVELAGGSAIKRVVPVYTTLEDLSAVLPIASAVLILGGIALAVRRRGALITAGIGVAVVAGITLAIGWLARGLVADQSPSPQLAGGFYDAMTSGAGVMLWILAGAGVAAVIVGVIAGMVSPPSRTGRGRADTGHPAPAVSGRSDRHW</sequence>
<reference evidence="4 5" key="1">
    <citation type="submission" date="2019-02" db="EMBL/GenBank/DDBJ databases">
        <title>Genomic Encyclopedia of Type Strains, Phase IV (KMG-IV): sequencing the most valuable type-strain genomes for metagenomic binning, comparative biology and taxonomic classification.</title>
        <authorList>
            <person name="Goeker M."/>
        </authorList>
    </citation>
    <scope>NUCLEOTIDE SEQUENCE [LARGE SCALE GENOMIC DNA]</scope>
    <source>
        <strain evidence="4 5">DSM 101727</strain>
    </source>
</reference>
<keyword evidence="5" id="KW-1185">Reference proteome</keyword>
<evidence type="ECO:0000313" key="4">
    <source>
        <dbReference type="EMBL" id="RZS36479.1"/>
    </source>
</evidence>
<evidence type="ECO:0008006" key="6">
    <source>
        <dbReference type="Google" id="ProtNLM"/>
    </source>
</evidence>
<feature type="chain" id="PRO_5038525546" description="Integral membrane protein" evidence="3">
    <location>
        <begin position="23"/>
        <end position="294"/>
    </location>
</feature>
<dbReference type="AlphaFoldDB" id="A0A4Q7KIW1"/>
<feature type="region of interest" description="Disordered" evidence="1">
    <location>
        <begin position="270"/>
        <end position="294"/>
    </location>
</feature>
<feature type="transmembrane region" description="Helical" evidence="2">
    <location>
        <begin position="244"/>
        <end position="266"/>
    </location>
</feature>
<evidence type="ECO:0000256" key="2">
    <source>
        <dbReference type="SAM" id="Phobius"/>
    </source>
</evidence>
<keyword evidence="3" id="KW-0732">Signal</keyword>